<dbReference type="Proteomes" id="UP001642409">
    <property type="component" value="Unassembled WGS sequence"/>
</dbReference>
<keyword evidence="3" id="KW-1185">Reference proteome</keyword>
<sequence length="157" mass="18405">MTRRTETRPARYSELILKRLFLILSARNPHYLDIYTCGAYQLHEMTFEMVPYSQPFQKKYLCEKQSSLHFLSLKVIGLEIHSNYRANLGMQESEPIQICSSIKYGIQMQLICISLSYKLTHAQQFSGQIQKLRIHFYKCNQLKVITPSCAVQNQSYL</sequence>
<reference evidence="2 3" key="2">
    <citation type="submission" date="2024-07" db="EMBL/GenBank/DDBJ databases">
        <authorList>
            <person name="Akdeniz Z."/>
        </authorList>
    </citation>
    <scope>NUCLEOTIDE SEQUENCE [LARGE SCALE GENOMIC DNA]</scope>
</reference>
<evidence type="ECO:0000313" key="3">
    <source>
        <dbReference type="Proteomes" id="UP001642409"/>
    </source>
</evidence>
<organism evidence="1">
    <name type="scientific">Hexamita inflata</name>
    <dbReference type="NCBI Taxonomy" id="28002"/>
    <lineage>
        <taxon>Eukaryota</taxon>
        <taxon>Metamonada</taxon>
        <taxon>Diplomonadida</taxon>
        <taxon>Hexamitidae</taxon>
        <taxon>Hexamitinae</taxon>
        <taxon>Hexamita</taxon>
    </lineage>
</organism>
<comment type="caution">
    <text evidence="1">The sequence shown here is derived from an EMBL/GenBank/DDBJ whole genome shotgun (WGS) entry which is preliminary data.</text>
</comment>
<evidence type="ECO:0000313" key="2">
    <source>
        <dbReference type="EMBL" id="CAL6104767.1"/>
    </source>
</evidence>
<gene>
    <name evidence="1" type="ORF">HINF_LOCUS35226</name>
    <name evidence="2" type="ORF">HINF_LOCUS72941</name>
</gene>
<dbReference type="EMBL" id="CAXDID020000587">
    <property type="protein sequence ID" value="CAL6104767.1"/>
    <property type="molecule type" value="Genomic_DNA"/>
</dbReference>
<name>A0AA86PWY8_9EUKA</name>
<evidence type="ECO:0000313" key="1">
    <source>
        <dbReference type="EMBL" id="CAI9947581.1"/>
    </source>
</evidence>
<dbReference type="EMBL" id="CATOUU010000777">
    <property type="protein sequence ID" value="CAI9947581.1"/>
    <property type="molecule type" value="Genomic_DNA"/>
</dbReference>
<reference evidence="1" key="1">
    <citation type="submission" date="2023-06" db="EMBL/GenBank/DDBJ databases">
        <authorList>
            <person name="Kurt Z."/>
        </authorList>
    </citation>
    <scope>NUCLEOTIDE SEQUENCE</scope>
</reference>
<dbReference type="AlphaFoldDB" id="A0AA86PWY8"/>
<accession>A0AA86PWY8</accession>
<proteinExistence type="predicted"/>
<protein>
    <submittedName>
        <fullName evidence="2">Hypothetical_protein</fullName>
    </submittedName>
</protein>